<feature type="signal peptide" evidence="2">
    <location>
        <begin position="1"/>
        <end position="26"/>
    </location>
</feature>
<dbReference type="RefSeq" id="WP_092023577.1">
    <property type="nucleotide sequence ID" value="NZ_FOUE01000004.1"/>
</dbReference>
<accession>A0A1I4RIQ5</accession>
<feature type="chain" id="PRO_5011572766" description="SmpA / OmlA family protein" evidence="2">
    <location>
        <begin position="27"/>
        <end position="100"/>
    </location>
</feature>
<feature type="region of interest" description="Disordered" evidence="1">
    <location>
        <begin position="38"/>
        <end position="72"/>
    </location>
</feature>
<keyword evidence="2" id="KW-0732">Signal</keyword>
<feature type="compositionally biased region" description="Polar residues" evidence="1">
    <location>
        <begin position="48"/>
        <end position="66"/>
    </location>
</feature>
<proteinExistence type="predicted"/>
<evidence type="ECO:0008006" key="5">
    <source>
        <dbReference type="Google" id="ProtNLM"/>
    </source>
</evidence>
<dbReference type="AlphaFoldDB" id="A0A1I4RIQ5"/>
<dbReference type="STRING" id="488535.SAMN04487963_2776"/>
<dbReference type="OrthoDB" id="7063662at2"/>
<reference evidence="4" key="1">
    <citation type="submission" date="2016-10" db="EMBL/GenBank/DDBJ databases">
        <authorList>
            <person name="Varghese N."/>
            <person name="Submissions S."/>
        </authorList>
    </citation>
    <scope>NUCLEOTIDE SEQUENCE [LARGE SCALE GENOMIC DNA]</scope>
    <source>
        <strain evidence="4">CGMCC 1.7061</strain>
    </source>
</reference>
<organism evidence="3 4">
    <name type="scientific">Marinobacter zhejiangensis</name>
    <dbReference type="NCBI Taxonomy" id="488535"/>
    <lineage>
        <taxon>Bacteria</taxon>
        <taxon>Pseudomonadati</taxon>
        <taxon>Pseudomonadota</taxon>
        <taxon>Gammaproteobacteria</taxon>
        <taxon>Pseudomonadales</taxon>
        <taxon>Marinobacteraceae</taxon>
        <taxon>Marinobacter</taxon>
    </lineage>
</organism>
<evidence type="ECO:0000313" key="4">
    <source>
        <dbReference type="Proteomes" id="UP000198519"/>
    </source>
</evidence>
<evidence type="ECO:0000256" key="1">
    <source>
        <dbReference type="SAM" id="MobiDB-lite"/>
    </source>
</evidence>
<keyword evidence="4" id="KW-1185">Reference proteome</keyword>
<evidence type="ECO:0000256" key="2">
    <source>
        <dbReference type="SAM" id="SignalP"/>
    </source>
</evidence>
<evidence type="ECO:0000313" key="3">
    <source>
        <dbReference type="EMBL" id="SFM51936.1"/>
    </source>
</evidence>
<protein>
    <recommendedName>
        <fullName evidence="5">SmpA / OmlA family protein</fullName>
    </recommendedName>
</protein>
<name>A0A1I4RIQ5_9GAMM</name>
<sequence length="100" mass="10985">MYKKASSGLIAITTTLVLGFSSATQAEELAVPVMDQADRTAAQDLPRNGQTQQTVRTRLGNPNSMNGPVGQPPITTWDYSRFTVYFEGDKVIHTVMKPNR</sequence>
<dbReference type="EMBL" id="FOUE01000004">
    <property type="protein sequence ID" value="SFM51936.1"/>
    <property type="molecule type" value="Genomic_DNA"/>
</dbReference>
<gene>
    <name evidence="3" type="ORF">SAMN04487963_2776</name>
</gene>
<dbReference type="Proteomes" id="UP000198519">
    <property type="component" value="Unassembled WGS sequence"/>
</dbReference>